<dbReference type="EMBL" id="CAUYUJ010015305">
    <property type="protein sequence ID" value="CAK0852329.1"/>
    <property type="molecule type" value="Genomic_DNA"/>
</dbReference>
<evidence type="ECO:0000313" key="4">
    <source>
        <dbReference type="Proteomes" id="UP001189429"/>
    </source>
</evidence>
<keyword evidence="4" id="KW-1185">Reference proteome</keyword>
<sequence>MTPSVPWAPAALCLVLCCCTPGAATRAGARVRLRAPDVAVALAGARPARFGAQAQASGNASAAEANRTFANNSQAPEASDASAVGKSGRDHVQALAAQSRSSSAAAQPTHKLRICNAYPDRGAIDVFHGDARLTSAPMEYKECHEFASPMKVGDKLRFEVDGVRAGHFAVSDLPEGDAVLVLVVFRRDIMSQAVAFESHVFANLINAQIAVLDAYRGPSGAGTTPAIRDPSGASKPGGARMESLHYDSVVAVNPGVYEVVLQGPDGRVKTRRELVALNRESYIVVRCGVEPRAGGQAYPQELIVFPHSDAKVLIGSGSWSPRGASFLATGVAVLAAAVSTAW</sequence>
<feature type="region of interest" description="Disordered" evidence="1">
    <location>
        <begin position="63"/>
        <end position="90"/>
    </location>
</feature>
<comment type="caution">
    <text evidence="3">The sequence shown here is derived from an EMBL/GenBank/DDBJ whole genome shotgun (WGS) entry which is preliminary data.</text>
</comment>
<evidence type="ECO:0000256" key="1">
    <source>
        <dbReference type="SAM" id="MobiDB-lite"/>
    </source>
</evidence>
<feature type="chain" id="PRO_5045311914" description="DUF4397 domain-containing protein" evidence="2">
    <location>
        <begin position="25"/>
        <end position="342"/>
    </location>
</feature>
<protein>
    <recommendedName>
        <fullName evidence="5">DUF4397 domain-containing protein</fullName>
    </recommendedName>
</protein>
<name>A0ABN9U1H0_9DINO</name>
<accession>A0ABN9U1H0</accession>
<keyword evidence="2" id="KW-0732">Signal</keyword>
<evidence type="ECO:0000256" key="2">
    <source>
        <dbReference type="SAM" id="SignalP"/>
    </source>
</evidence>
<feature type="signal peptide" evidence="2">
    <location>
        <begin position="1"/>
        <end position="24"/>
    </location>
</feature>
<evidence type="ECO:0000313" key="3">
    <source>
        <dbReference type="EMBL" id="CAK0852329.1"/>
    </source>
</evidence>
<gene>
    <name evidence="3" type="ORF">PCOR1329_LOCUS44166</name>
</gene>
<proteinExistence type="predicted"/>
<organism evidence="3 4">
    <name type="scientific">Prorocentrum cordatum</name>
    <dbReference type="NCBI Taxonomy" id="2364126"/>
    <lineage>
        <taxon>Eukaryota</taxon>
        <taxon>Sar</taxon>
        <taxon>Alveolata</taxon>
        <taxon>Dinophyceae</taxon>
        <taxon>Prorocentrales</taxon>
        <taxon>Prorocentraceae</taxon>
        <taxon>Prorocentrum</taxon>
    </lineage>
</organism>
<dbReference type="Proteomes" id="UP001189429">
    <property type="component" value="Unassembled WGS sequence"/>
</dbReference>
<reference evidence="3" key="1">
    <citation type="submission" date="2023-10" db="EMBL/GenBank/DDBJ databases">
        <authorList>
            <person name="Chen Y."/>
            <person name="Shah S."/>
            <person name="Dougan E. K."/>
            <person name="Thang M."/>
            <person name="Chan C."/>
        </authorList>
    </citation>
    <scope>NUCLEOTIDE SEQUENCE [LARGE SCALE GENOMIC DNA]</scope>
</reference>
<evidence type="ECO:0008006" key="5">
    <source>
        <dbReference type="Google" id="ProtNLM"/>
    </source>
</evidence>